<keyword evidence="2" id="KW-1185">Reference proteome</keyword>
<proteinExistence type="predicted"/>
<evidence type="ECO:0000313" key="2">
    <source>
        <dbReference type="Proteomes" id="UP000078200"/>
    </source>
</evidence>
<organism evidence="1 2">
    <name type="scientific">Glossina austeni</name>
    <name type="common">Savannah tsetse fly</name>
    <dbReference type="NCBI Taxonomy" id="7395"/>
    <lineage>
        <taxon>Eukaryota</taxon>
        <taxon>Metazoa</taxon>
        <taxon>Ecdysozoa</taxon>
        <taxon>Arthropoda</taxon>
        <taxon>Hexapoda</taxon>
        <taxon>Insecta</taxon>
        <taxon>Pterygota</taxon>
        <taxon>Neoptera</taxon>
        <taxon>Endopterygota</taxon>
        <taxon>Diptera</taxon>
        <taxon>Brachycera</taxon>
        <taxon>Muscomorpha</taxon>
        <taxon>Hippoboscoidea</taxon>
        <taxon>Glossinidae</taxon>
        <taxon>Glossina</taxon>
    </lineage>
</organism>
<sequence>MSKTDQKKLKSPYFRKRRPSVLSKLKQPYLYEQVEFGFVALGAHLHLASKMSAAAIPIFRVAAAVTPHFRDELNPNFYLFSRLDFRAPPLLSSFVRKNIQLKLELFCGLFGPLGVFGKGLFFNYTATLVFKDKISWKFSKLAKGDKAAITHLTEKVKDKLTHLKSLTYTDHASGTILSIFELDLYNRLDHCDTPRVNICCMRKCTPKFPQHFRFIAQTLSISITVTRELLQWSHGHEWTNVPVSSITLWEDTW</sequence>
<evidence type="ECO:0000313" key="1">
    <source>
        <dbReference type="EnsemblMetazoa" id="GAUT006395-PA"/>
    </source>
</evidence>
<reference evidence="1" key="1">
    <citation type="submission" date="2020-05" db="UniProtKB">
        <authorList>
            <consortium name="EnsemblMetazoa"/>
        </authorList>
    </citation>
    <scope>IDENTIFICATION</scope>
    <source>
        <strain evidence="1">TTRI</strain>
    </source>
</reference>
<dbReference type="Proteomes" id="UP000078200">
    <property type="component" value="Unassembled WGS sequence"/>
</dbReference>
<dbReference type="VEuPathDB" id="VectorBase:GAUT006395"/>
<name>A0A1A9UIW5_GLOAU</name>
<dbReference type="AlphaFoldDB" id="A0A1A9UIW5"/>
<dbReference type="EnsemblMetazoa" id="GAUT006395-RA">
    <property type="protein sequence ID" value="GAUT006395-PA"/>
    <property type="gene ID" value="GAUT006395"/>
</dbReference>
<protein>
    <submittedName>
        <fullName evidence="1">Uncharacterized protein</fullName>
    </submittedName>
</protein>
<accession>A0A1A9UIW5</accession>